<dbReference type="Pfam" id="PF02518">
    <property type="entry name" value="HATPase_c"/>
    <property type="match status" value="1"/>
</dbReference>
<evidence type="ECO:0000256" key="1">
    <source>
        <dbReference type="ARBA" id="ARBA00000085"/>
    </source>
</evidence>
<dbReference type="PANTHER" id="PTHR40448">
    <property type="entry name" value="TWO-COMPONENT SENSOR HISTIDINE KINASE"/>
    <property type="match status" value="1"/>
</dbReference>
<evidence type="ECO:0000256" key="3">
    <source>
        <dbReference type="ARBA" id="ARBA00022553"/>
    </source>
</evidence>
<dbReference type="SMART" id="SM00387">
    <property type="entry name" value="HATPase_c"/>
    <property type="match status" value="1"/>
</dbReference>
<comment type="catalytic activity">
    <reaction evidence="1">
        <text>ATP + protein L-histidine = ADP + protein N-phospho-L-histidine.</text>
        <dbReference type="EC" id="2.7.13.3"/>
    </reaction>
</comment>
<dbReference type="Gene3D" id="1.10.287.130">
    <property type="match status" value="1"/>
</dbReference>
<dbReference type="Gene3D" id="3.30.565.10">
    <property type="entry name" value="Histidine kinase-like ATPase, C-terminal domain"/>
    <property type="match status" value="1"/>
</dbReference>
<keyword evidence="4" id="KW-0808">Transferase</keyword>
<evidence type="ECO:0000256" key="6">
    <source>
        <dbReference type="ARBA" id="ARBA00023012"/>
    </source>
</evidence>
<dbReference type="InterPro" id="IPR039506">
    <property type="entry name" value="SPOB_a"/>
</dbReference>
<dbReference type="InterPro" id="IPR016120">
    <property type="entry name" value="Sig_transdc_His_kin_SpoOB"/>
</dbReference>
<keyword evidence="10" id="KW-1185">Reference proteome</keyword>
<sequence length="269" mass="31255">MLIYLAIYLENNSLSKIKTFISDPFMLILMDALISVLFIFSMKRIINLLQEEIKLKTQLDYLNQIEELVRTLRLQRHNFNHELQVIYGLLEVEAFREAKEYIKKYLEEIAVTSELIKTDKLEITALLQTKASLAESRKINFKVEVKTSLRDLPLEVRDFNVILGNLIDNAFEAVERLPSDQRKVEVELTKDLMGYVFIVRNYGLPIKQEVIEKIFEPGFSTKGEGRGMGLYSVKKLVQKYNGDIQVKSDANWTIFTVQLPDKIENTRTP</sequence>
<organism evidence="9 10">
    <name type="scientific">Carboxydothermus islandicus</name>
    <dbReference type="NCBI Taxonomy" id="661089"/>
    <lineage>
        <taxon>Bacteria</taxon>
        <taxon>Bacillati</taxon>
        <taxon>Bacillota</taxon>
        <taxon>Clostridia</taxon>
        <taxon>Thermoanaerobacterales</taxon>
        <taxon>Thermoanaerobacteraceae</taxon>
        <taxon>Carboxydothermus</taxon>
    </lineage>
</organism>
<evidence type="ECO:0000256" key="2">
    <source>
        <dbReference type="ARBA" id="ARBA00012438"/>
    </source>
</evidence>
<dbReference type="InterPro" id="IPR005467">
    <property type="entry name" value="His_kinase_dom"/>
</dbReference>
<name>A0A1L8D2H6_9THEO</name>
<keyword evidence="6" id="KW-0902">Two-component regulatory system</keyword>
<dbReference type="STRING" id="661089.ciss_12400"/>
<feature type="domain" description="Histidine kinase" evidence="8">
    <location>
        <begin position="74"/>
        <end position="263"/>
    </location>
</feature>
<keyword evidence="7" id="KW-1133">Transmembrane helix</keyword>
<dbReference type="GO" id="GO:0000155">
    <property type="term" value="F:phosphorelay sensor kinase activity"/>
    <property type="evidence" value="ECO:0007669"/>
    <property type="project" value="InterPro"/>
</dbReference>
<accession>A0A1L8D2H6</accession>
<keyword evidence="7" id="KW-0812">Transmembrane</keyword>
<keyword evidence="5 9" id="KW-0418">Kinase</keyword>
<protein>
    <recommendedName>
        <fullName evidence="2">histidine kinase</fullName>
        <ecNumber evidence="2">2.7.13.3</ecNumber>
    </recommendedName>
</protein>
<dbReference type="InterPro" id="IPR004358">
    <property type="entry name" value="Sig_transdc_His_kin-like_C"/>
</dbReference>
<evidence type="ECO:0000256" key="5">
    <source>
        <dbReference type="ARBA" id="ARBA00022777"/>
    </source>
</evidence>
<evidence type="ECO:0000313" key="10">
    <source>
        <dbReference type="Proteomes" id="UP000187338"/>
    </source>
</evidence>
<dbReference type="PRINTS" id="PR00344">
    <property type="entry name" value="BCTRLSENSOR"/>
</dbReference>
<dbReference type="PROSITE" id="PS50109">
    <property type="entry name" value="HIS_KIN"/>
    <property type="match status" value="1"/>
</dbReference>
<dbReference type="SUPFAM" id="SSF55890">
    <property type="entry name" value="Sporulation response regulatory protein Spo0B"/>
    <property type="match status" value="1"/>
</dbReference>
<dbReference type="SUPFAM" id="SSF55874">
    <property type="entry name" value="ATPase domain of HSP90 chaperone/DNA topoisomerase II/histidine kinase"/>
    <property type="match status" value="1"/>
</dbReference>
<evidence type="ECO:0000256" key="7">
    <source>
        <dbReference type="SAM" id="Phobius"/>
    </source>
</evidence>
<keyword evidence="3" id="KW-0597">Phosphoprotein</keyword>
<dbReference type="GO" id="GO:0042802">
    <property type="term" value="F:identical protein binding"/>
    <property type="evidence" value="ECO:0007669"/>
    <property type="project" value="TreeGrafter"/>
</dbReference>
<dbReference type="Pfam" id="PF14689">
    <property type="entry name" value="SPOB_a"/>
    <property type="match status" value="1"/>
</dbReference>
<dbReference type="PANTHER" id="PTHR40448:SF1">
    <property type="entry name" value="TWO-COMPONENT SENSOR HISTIDINE KINASE"/>
    <property type="match status" value="1"/>
</dbReference>
<dbReference type="EMBL" id="BDJL01000036">
    <property type="protein sequence ID" value="GAV25307.1"/>
    <property type="molecule type" value="Genomic_DNA"/>
</dbReference>
<evidence type="ECO:0000256" key="4">
    <source>
        <dbReference type="ARBA" id="ARBA00022679"/>
    </source>
</evidence>
<reference evidence="10" key="1">
    <citation type="submission" date="2016-12" db="EMBL/GenBank/DDBJ databases">
        <title>Draft Genome Sequences od Carboxydothermus pertinax and islandicus, Hydrogenogenic Carboxydotrophic Bacteria.</title>
        <authorList>
            <person name="Fukuyama Y."/>
            <person name="Ohmae K."/>
            <person name="Yoneda Y."/>
            <person name="Yoshida T."/>
            <person name="Sako Y."/>
        </authorList>
    </citation>
    <scope>NUCLEOTIDE SEQUENCE [LARGE SCALE GENOMIC DNA]</scope>
    <source>
        <strain evidence="10">SET</strain>
    </source>
</reference>
<proteinExistence type="predicted"/>
<feature type="transmembrane region" description="Helical" evidence="7">
    <location>
        <begin position="20"/>
        <end position="40"/>
    </location>
</feature>
<dbReference type="Proteomes" id="UP000187338">
    <property type="component" value="Unassembled WGS sequence"/>
</dbReference>
<dbReference type="InterPro" id="IPR003594">
    <property type="entry name" value="HATPase_dom"/>
</dbReference>
<dbReference type="AlphaFoldDB" id="A0A1L8D2H6"/>
<gene>
    <name evidence="9" type="ORF">ciss_12400</name>
</gene>
<comment type="caution">
    <text evidence="9">The sequence shown here is derived from an EMBL/GenBank/DDBJ whole genome shotgun (WGS) entry which is preliminary data.</text>
</comment>
<evidence type="ECO:0000259" key="8">
    <source>
        <dbReference type="PROSITE" id="PS50109"/>
    </source>
</evidence>
<evidence type="ECO:0000313" key="9">
    <source>
        <dbReference type="EMBL" id="GAV25307.1"/>
    </source>
</evidence>
<keyword evidence="7" id="KW-0472">Membrane</keyword>
<dbReference type="InterPro" id="IPR036890">
    <property type="entry name" value="HATPase_C_sf"/>
</dbReference>
<dbReference type="EC" id="2.7.13.3" evidence="2"/>